<name>A0A9N9GMT3_9GLOM</name>
<keyword evidence="3" id="KW-1185">Reference proteome</keyword>
<feature type="compositionally biased region" description="Low complexity" evidence="1">
    <location>
        <begin position="1"/>
        <end position="29"/>
    </location>
</feature>
<comment type="caution">
    <text evidence="2">The sequence shown here is derived from an EMBL/GenBank/DDBJ whole genome shotgun (WGS) entry which is preliminary data.</text>
</comment>
<dbReference type="AlphaFoldDB" id="A0A9N9GMT3"/>
<protein>
    <submittedName>
        <fullName evidence="2">13983_t:CDS:1</fullName>
    </submittedName>
</protein>
<proteinExistence type="predicted"/>
<evidence type="ECO:0000313" key="3">
    <source>
        <dbReference type="Proteomes" id="UP000789570"/>
    </source>
</evidence>
<dbReference type="OrthoDB" id="2402142at2759"/>
<reference evidence="2" key="1">
    <citation type="submission" date="2021-06" db="EMBL/GenBank/DDBJ databases">
        <authorList>
            <person name="Kallberg Y."/>
            <person name="Tangrot J."/>
            <person name="Rosling A."/>
        </authorList>
    </citation>
    <scope>NUCLEOTIDE SEQUENCE</scope>
    <source>
        <strain evidence="2">UK204</strain>
    </source>
</reference>
<dbReference type="EMBL" id="CAJVPQ010002934">
    <property type="protein sequence ID" value="CAG8613091.1"/>
    <property type="molecule type" value="Genomic_DNA"/>
</dbReference>
<organism evidence="2 3">
    <name type="scientific">Funneliformis caledonium</name>
    <dbReference type="NCBI Taxonomy" id="1117310"/>
    <lineage>
        <taxon>Eukaryota</taxon>
        <taxon>Fungi</taxon>
        <taxon>Fungi incertae sedis</taxon>
        <taxon>Mucoromycota</taxon>
        <taxon>Glomeromycotina</taxon>
        <taxon>Glomeromycetes</taxon>
        <taxon>Glomerales</taxon>
        <taxon>Glomeraceae</taxon>
        <taxon>Funneliformis</taxon>
    </lineage>
</organism>
<feature type="region of interest" description="Disordered" evidence="1">
    <location>
        <begin position="1"/>
        <end position="33"/>
    </location>
</feature>
<sequence length="68" mass="7507">MANANSNVSNASVSNVNVPNVSNVNTPNVGGQLSPELQKILDSLIPKQRRRYDNSNQNVELLEMIRDE</sequence>
<dbReference type="Proteomes" id="UP000789570">
    <property type="component" value="Unassembled WGS sequence"/>
</dbReference>
<gene>
    <name evidence="2" type="ORF">FCALED_LOCUS9172</name>
</gene>
<evidence type="ECO:0000313" key="2">
    <source>
        <dbReference type="EMBL" id="CAG8613091.1"/>
    </source>
</evidence>
<accession>A0A9N9GMT3</accession>
<evidence type="ECO:0000256" key="1">
    <source>
        <dbReference type="SAM" id="MobiDB-lite"/>
    </source>
</evidence>